<feature type="chain" id="PRO_5004219884" evidence="1">
    <location>
        <begin position="26"/>
        <end position="312"/>
    </location>
</feature>
<accession>Q30WP6</accession>
<evidence type="ECO:0000256" key="1">
    <source>
        <dbReference type="SAM" id="SignalP"/>
    </source>
</evidence>
<dbReference type="InterPro" id="IPR050902">
    <property type="entry name" value="ABC_Transporter_SBP"/>
</dbReference>
<sequence length="312" mass="33953">MTTFRHLSAALWCAFALLLAPLSVAAQQHAVSITDDTGRTVQLDAPARRIIALYGAFNETLAAMGLQDRLIARTNADHWPESIRSLPAIGTHMRPNLELVAGMAPDLVLQMSGRKEAGQAVDDLRALGIPVAEFHVADFEQLFSVIARLGVLTGEQGKAAALTAQLRNRLETVRAAVAGEHRPSVFFEVRYPNLLGAGTGSIVNDIIGRAGGANCLVSDKKLERPSEEELLRLDPEVYIVQHGPMNKTPVPPDARPHFRTLRAVRHARWLVVEEACYSRPGPRAVDAVEELARFLHPSRFTLQPPAAGQGEP</sequence>
<proteinExistence type="predicted"/>
<feature type="signal peptide" evidence="1">
    <location>
        <begin position="1"/>
        <end position="25"/>
    </location>
</feature>
<dbReference type="CDD" id="cd01142">
    <property type="entry name" value="TroA_e"/>
    <property type="match status" value="1"/>
</dbReference>
<feature type="domain" description="Fe/B12 periplasmic-binding" evidence="2">
    <location>
        <begin position="49"/>
        <end position="299"/>
    </location>
</feature>
<organism evidence="3 4">
    <name type="scientific">Oleidesulfovibrio alaskensis (strain ATCC BAA-1058 / DSM 17464 / G20)</name>
    <name type="common">Desulfovibrio alaskensis</name>
    <dbReference type="NCBI Taxonomy" id="207559"/>
    <lineage>
        <taxon>Bacteria</taxon>
        <taxon>Pseudomonadati</taxon>
        <taxon>Thermodesulfobacteriota</taxon>
        <taxon>Desulfovibrionia</taxon>
        <taxon>Desulfovibrionales</taxon>
        <taxon>Desulfovibrionaceae</taxon>
        <taxon>Oleidesulfovibrio</taxon>
    </lineage>
</organism>
<dbReference type="eggNOG" id="COG0614">
    <property type="taxonomic scope" value="Bacteria"/>
</dbReference>
<evidence type="ECO:0000259" key="2">
    <source>
        <dbReference type="PROSITE" id="PS50983"/>
    </source>
</evidence>
<dbReference type="PANTHER" id="PTHR30535:SF34">
    <property type="entry name" value="MOLYBDATE-BINDING PROTEIN MOLA"/>
    <property type="match status" value="1"/>
</dbReference>
<dbReference type="RefSeq" id="WP_011368860.1">
    <property type="nucleotide sequence ID" value="NC_007519.1"/>
</dbReference>
<dbReference type="STRING" id="207559.Dde_3106"/>
<gene>
    <name evidence="3" type="ordered locus">Dde_3106</name>
</gene>
<evidence type="ECO:0000313" key="3">
    <source>
        <dbReference type="EMBL" id="ABB39900.1"/>
    </source>
</evidence>
<dbReference type="PANTHER" id="PTHR30535">
    <property type="entry name" value="VITAMIN B12-BINDING PROTEIN"/>
    <property type="match status" value="1"/>
</dbReference>
<dbReference type="Proteomes" id="UP000002710">
    <property type="component" value="Chromosome"/>
</dbReference>
<dbReference type="AlphaFoldDB" id="Q30WP6"/>
<protein>
    <submittedName>
        <fullName evidence="3">ABC-type transporter, periplasmic subunit</fullName>
    </submittedName>
</protein>
<keyword evidence="4" id="KW-1185">Reference proteome</keyword>
<evidence type="ECO:0000313" key="4">
    <source>
        <dbReference type="Proteomes" id="UP000002710"/>
    </source>
</evidence>
<dbReference type="SUPFAM" id="SSF53807">
    <property type="entry name" value="Helical backbone' metal receptor"/>
    <property type="match status" value="1"/>
</dbReference>
<dbReference type="KEGG" id="dde:Dde_3106"/>
<dbReference type="Gene3D" id="3.40.50.1980">
    <property type="entry name" value="Nitrogenase molybdenum iron protein domain"/>
    <property type="match status" value="2"/>
</dbReference>
<name>Q30WP6_OLEA2</name>
<dbReference type="EMBL" id="CP000112">
    <property type="protein sequence ID" value="ABB39900.1"/>
    <property type="molecule type" value="Genomic_DNA"/>
</dbReference>
<keyword evidence="1" id="KW-0732">Signal</keyword>
<reference evidence="3 4" key="1">
    <citation type="journal article" date="2011" name="J. Bacteriol.">
        <title>Complete genome sequence and updated annotation of Desulfovibrio alaskensis G20.</title>
        <authorList>
            <person name="Hauser L.J."/>
            <person name="Land M.L."/>
            <person name="Brown S.D."/>
            <person name="Larimer F."/>
            <person name="Keller K.L."/>
            <person name="Rapp-Giles B.J."/>
            <person name="Price M.N."/>
            <person name="Lin M."/>
            <person name="Bruce D.C."/>
            <person name="Detter J.C."/>
            <person name="Tapia R."/>
            <person name="Han C.S."/>
            <person name="Goodwin L.A."/>
            <person name="Cheng J.F."/>
            <person name="Pitluck S."/>
            <person name="Copeland A."/>
            <person name="Lucas S."/>
            <person name="Nolan M."/>
            <person name="Lapidus A.L."/>
            <person name="Palumbo A.V."/>
            <person name="Wall J.D."/>
        </authorList>
    </citation>
    <scope>NUCLEOTIDE SEQUENCE [LARGE SCALE GENOMIC DNA]</scope>
    <source>
        <strain evidence="4">ATCC BAA 1058 / DSM 17464 / G20</strain>
    </source>
</reference>
<dbReference type="PROSITE" id="PS50983">
    <property type="entry name" value="FE_B12_PBP"/>
    <property type="match status" value="1"/>
</dbReference>
<dbReference type="HOGENOM" id="CLU_038034_2_5_7"/>
<dbReference type="InterPro" id="IPR002491">
    <property type="entry name" value="ABC_transptr_periplasmic_BD"/>
</dbReference>
<dbReference type="Pfam" id="PF01497">
    <property type="entry name" value="Peripla_BP_2"/>
    <property type="match status" value="1"/>
</dbReference>